<accession>A0A1M5IID4</accession>
<dbReference type="AlphaFoldDB" id="A0A1M5IID4"/>
<evidence type="ECO:0000313" key="3">
    <source>
        <dbReference type="Proteomes" id="UP000184112"/>
    </source>
</evidence>
<dbReference type="EMBL" id="FQWH01000002">
    <property type="protein sequence ID" value="SHG28062.1"/>
    <property type="molecule type" value="Genomic_DNA"/>
</dbReference>
<protein>
    <submittedName>
        <fullName evidence="2">Uncharacterized protein</fullName>
    </submittedName>
</protein>
<feature type="region of interest" description="Disordered" evidence="1">
    <location>
        <begin position="1"/>
        <end position="52"/>
    </location>
</feature>
<reference evidence="2 3" key="1">
    <citation type="submission" date="2016-11" db="EMBL/GenBank/DDBJ databases">
        <authorList>
            <person name="Jaros S."/>
            <person name="Januszkiewicz K."/>
            <person name="Wedrychowicz H."/>
        </authorList>
    </citation>
    <scope>NUCLEOTIDE SEQUENCE [LARGE SCALE GENOMIC DNA]</scope>
    <source>
        <strain evidence="2 3">DSM 6792</strain>
    </source>
</reference>
<gene>
    <name evidence="2" type="ORF">SAMN05444388_102116</name>
</gene>
<evidence type="ECO:0000313" key="2">
    <source>
        <dbReference type="EMBL" id="SHG28062.1"/>
    </source>
</evidence>
<dbReference type="RefSeq" id="WP_175556799.1">
    <property type="nucleotide sequence ID" value="NZ_FQWH01000002.1"/>
</dbReference>
<dbReference type="Proteomes" id="UP000184112">
    <property type="component" value="Unassembled WGS sequence"/>
</dbReference>
<proteinExistence type="predicted"/>
<name>A0A1M5IID4_FLAJO</name>
<feature type="compositionally biased region" description="Basic residues" evidence="1">
    <location>
        <begin position="32"/>
        <end position="52"/>
    </location>
</feature>
<evidence type="ECO:0000256" key="1">
    <source>
        <dbReference type="SAM" id="MobiDB-lite"/>
    </source>
</evidence>
<sequence>MWSKDEIEERKLADLEASERMERFEQNEGATKKQRKKFPSNRIPKKKKRKRK</sequence>
<feature type="compositionally biased region" description="Basic and acidic residues" evidence="1">
    <location>
        <begin position="1"/>
        <end position="26"/>
    </location>
</feature>
<organism evidence="2 3">
    <name type="scientific">Flavobacterium johnsoniae</name>
    <name type="common">Cytophaga johnsonae</name>
    <dbReference type="NCBI Taxonomy" id="986"/>
    <lineage>
        <taxon>Bacteria</taxon>
        <taxon>Pseudomonadati</taxon>
        <taxon>Bacteroidota</taxon>
        <taxon>Flavobacteriia</taxon>
        <taxon>Flavobacteriales</taxon>
        <taxon>Flavobacteriaceae</taxon>
        <taxon>Flavobacterium</taxon>
    </lineage>
</organism>